<proteinExistence type="predicted"/>
<dbReference type="EMBL" id="LT854254">
    <property type="protein sequence ID" value="SMR45651.1"/>
    <property type="molecule type" value="Genomic_DNA"/>
</dbReference>
<gene>
    <name evidence="2" type="ORF">ZT1E4_G2269</name>
</gene>
<sequence length="179" mass="19854">MSSANLDAIDAPEMNLPNKTTAYDVAALQPSQEASAARSEWENRNQGSPDYIQRMPYVGPQVANLQVATRPNLPPISHVTGPTPIEVPTNSKLPPLRMQPVSYYYTHQSDSISVFNAAFLAGEPVMEFKVETEDTQPPDPNRPLQPPDVDTAVTVQLMEKDPMVPNTYQQAIDSEYREQ</sequence>
<evidence type="ECO:0000313" key="3">
    <source>
        <dbReference type="Proteomes" id="UP000245764"/>
    </source>
</evidence>
<evidence type="ECO:0000313" key="2">
    <source>
        <dbReference type="EMBL" id="SMR45651.1"/>
    </source>
</evidence>
<accession>A0A2H1FWE4</accession>
<feature type="region of interest" description="Disordered" evidence="1">
    <location>
        <begin position="29"/>
        <end position="50"/>
    </location>
</feature>
<dbReference type="Proteomes" id="UP000245764">
    <property type="component" value="Chromosome 2"/>
</dbReference>
<evidence type="ECO:0000256" key="1">
    <source>
        <dbReference type="SAM" id="MobiDB-lite"/>
    </source>
</evidence>
<feature type="region of interest" description="Disordered" evidence="1">
    <location>
        <begin position="159"/>
        <end position="179"/>
    </location>
</feature>
<organism evidence="2 3">
    <name type="scientific">Zymoseptoria tritici ST99CH_1E4</name>
    <dbReference type="NCBI Taxonomy" id="1276532"/>
    <lineage>
        <taxon>Eukaryota</taxon>
        <taxon>Fungi</taxon>
        <taxon>Dikarya</taxon>
        <taxon>Ascomycota</taxon>
        <taxon>Pezizomycotina</taxon>
        <taxon>Dothideomycetes</taxon>
        <taxon>Dothideomycetidae</taxon>
        <taxon>Mycosphaerellales</taxon>
        <taxon>Mycosphaerellaceae</taxon>
        <taxon>Zymoseptoria</taxon>
    </lineage>
</organism>
<protein>
    <submittedName>
        <fullName evidence="2">Uncharacterized protein</fullName>
    </submittedName>
</protein>
<dbReference type="AlphaFoldDB" id="A0A2H1FWE4"/>
<name>A0A2H1FWE4_ZYMTR</name>
<reference evidence="3" key="1">
    <citation type="submission" date="2017-05" db="EMBL/GenBank/DDBJ databases">
        <authorList>
            <person name="Song R."/>
            <person name="Chenine A.L."/>
            <person name="Ruprecht R.M."/>
        </authorList>
    </citation>
    <scope>NUCLEOTIDE SEQUENCE [LARGE SCALE GENOMIC DNA]</scope>
</reference>